<dbReference type="NCBIfam" id="NF005559">
    <property type="entry name" value="PRK07231.1"/>
    <property type="match status" value="1"/>
</dbReference>
<dbReference type="RefSeq" id="WP_116225329.1">
    <property type="nucleotide sequence ID" value="NZ_AP018437.1"/>
</dbReference>
<feature type="domain" description="Ketoreductase" evidence="3">
    <location>
        <begin position="6"/>
        <end position="189"/>
    </location>
</feature>
<dbReference type="Proteomes" id="UP000256388">
    <property type="component" value="Unassembled WGS sequence"/>
</dbReference>
<dbReference type="PANTHER" id="PTHR42879:SF2">
    <property type="entry name" value="3-OXOACYL-[ACYL-CARRIER-PROTEIN] REDUCTASE FABG"/>
    <property type="match status" value="1"/>
</dbReference>
<evidence type="ECO:0000313" key="4">
    <source>
        <dbReference type="EMBL" id="REG08682.1"/>
    </source>
</evidence>
<reference evidence="4 5" key="1">
    <citation type="submission" date="2018-08" db="EMBL/GenBank/DDBJ databases">
        <title>Genomic Encyclopedia of Type Strains, Phase IV (KMG-IV): sequencing the most valuable type-strain genomes for metagenomic binning, comparative biology and taxonomic classification.</title>
        <authorList>
            <person name="Goeker M."/>
        </authorList>
    </citation>
    <scope>NUCLEOTIDE SEQUENCE [LARGE SCALE GENOMIC DNA]</scope>
    <source>
        <strain evidence="4 5">DSM 23923</strain>
    </source>
</reference>
<organism evidence="4 5">
    <name type="scientific">Pelolinea submarina</name>
    <dbReference type="NCBI Taxonomy" id="913107"/>
    <lineage>
        <taxon>Bacteria</taxon>
        <taxon>Bacillati</taxon>
        <taxon>Chloroflexota</taxon>
        <taxon>Anaerolineae</taxon>
        <taxon>Anaerolineales</taxon>
        <taxon>Anaerolineaceae</taxon>
        <taxon>Pelolinea</taxon>
    </lineage>
</organism>
<gene>
    <name evidence="4" type="ORF">DFR64_2056</name>
</gene>
<name>A0A347ZP49_9CHLR</name>
<dbReference type="InterPro" id="IPR050259">
    <property type="entry name" value="SDR"/>
</dbReference>
<dbReference type="PRINTS" id="PR00081">
    <property type="entry name" value="GDHRDH"/>
</dbReference>
<dbReference type="PANTHER" id="PTHR42879">
    <property type="entry name" value="3-OXOACYL-(ACYL-CARRIER-PROTEIN) REDUCTASE"/>
    <property type="match status" value="1"/>
</dbReference>
<keyword evidence="5" id="KW-1185">Reference proteome</keyword>
<dbReference type="EMBL" id="QUMS01000002">
    <property type="protein sequence ID" value="REG08682.1"/>
    <property type="molecule type" value="Genomic_DNA"/>
</dbReference>
<evidence type="ECO:0000313" key="5">
    <source>
        <dbReference type="Proteomes" id="UP000256388"/>
    </source>
</evidence>
<dbReference type="AlphaFoldDB" id="A0A347ZP49"/>
<evidence type="ECO:0000256" key="2">
    <source>
        <dbReference type="ARBA" id="ARBA00023002"/>
    </source>
</evidence>
<sequence>MEEIKRVAIVTGAARGIGAAAAQALASKGRIVVITDISANGEKTAREMREAGLQVFFEQLNVADAPNVKATVEKVLAEFGRIDILVNNAGIRPTQPFSQMSLGDWQKVLQVNLEGVFNLCSAILPAMKENTWGRIINLSSLAAQQGSTGGHSHYAASKAGVIGLTKSLAREYAAFGITVNAVSPGWIDTQGWEGALDGKRDEFAAKVPVGRLGTPEDVAYCINFLASDEASYLTGINLPINGGLYIS</sequence>
<dbReference type="PROSITE" id="PS00061">
    <property type="entry name" value="ADH_SHORT"/>
    <property type="match status" value="1"/>
</dbReference>
<proteinExistence type="inferred from homology"/>
<dbReference type="SUPFAM" id="SSF51735">
    <property type="entry name" value="NAD(P)-binding Rossmann-fold domains"/>
    <property type="match status" value="1"/>
</dbReference>
<dbReference type="Pfam" id="PF13561">
    <property type="entry name" value="adh_short_C2"/>
    <property type="match status" value="1"/>
</dbReference>
<evidence type="ECO:0000259" key="3">
    <source>
        <dbReference type="SMART" id="SM00822"/>
    </source>
</evidence>
<dbReference type="GO" id="GO:0032787">
    <property type="term" value="P:monocarboxylic acid metabolic process"/>
    <property type="evidence" value="ECO:0007669"/>
    <property type="project" value="UniProtKB-ARBA"/>
</dbReference>
<accession>A0A347ZP49</accession>
<dbReference type="InterPro" id="IPR057326">
    <property type="entry name" value="KR_dom"/>
</dbReference>
<comment type="similarity">
    <text evidence="1">Belongs to the short-chain dehydrogenases/reductases (SDR) family.</text>
</comment>
<dbReference type="FunFam" id="3.40.50.720:FF:000173">
    <property type="entry name" value="3-oxoacyl-[acyl-carrier protein] reductase"/>
    <property type="match status" value="1"/>
</dbReference>
<evidence type="ECO:0000256" key="1">
    <source>
        <dbReference type="ARBA" id="ARBA00006484"/>
    </source>
</evidence>
<dbReference type="SMART" id="SM00822">
    <property type="entry name" value="PKS_KR"/>
    <property type="match status" value="1"/>
</dbReference>
<comment type="caution">
    <text evidence="4">The sequence shown here is derived from an EMBL/GenBank/DDBJ whole genome shotgun (WGS) entry which is preliminary data.</text>
</comment>
<dbReference type="Gene3D" id="3.40.50.720">
    <property type="entry name" value="NAD(P)-binding Rossmann-like Domain"/>
    <property type="match status" value="1"/>
</dbReference>
<dbReference type="InterPro" id="IPR036291">
    <property type="entry name" value="NAD(P)-bd_dom_sf"/>
</dbReference>
<dbReference type="PRINTS" id="PR00080">
    <property type="entry name" value="SDRFAMILY"/>
</dbReference>
<dbReference type="InterPro" id="IPR002347">
    <property type="entry name" value="SDR_fam"/>
</dbReference>
<protein>
    <submittedName>
        <fullName evidence="4">3-oxoacyl-[acyl-carrier-protein] reductase</fullName>
    </submittedName>
</protein>
<keyword evidence="2" id="KW-0560">Oxidoreductase</keyword>
<dbReference type="GO" id="GO:0016491">
    <property type="term" value="F:oxidoreductase activity"/>
    <property type="evidence" value="ECO:0007669"/>
    <property type="project" value="UniProtKB-KW"/>
</dbReference>
<dbReference type="NCBIfam" id="NF009466">
    <property type="entry name" value="PRK12826.1-2"/>
    <property type="match status" value="1"/>
</dbReference>
<dbReference type="InterPro" id="IPR020904">
    <property type="entry name" value="Sc_DH/Rdtase_CS"/>
</dbReference>
<dbReference type="OrthoDB" id="9803333at2"/>